<evidence type="ECO:0000313" key="2">
    <source>
        <dbReference type="EMBL" id="RAR85040.1"/>
    </source>
</evidence>
<dbReference type="RefSeq" id="WP_146749240.1">
    <property type="nucleotide sequence ID" value="NZ_QLTA01000008.1"/>
</dbReference>
<dbReference type="GO" id="GO:0004803">
    <property type="term" value="F:transposase activity"/>
    <property type="evidence" value="ECO:0007669"/>
    <property type="project" value="InterPro"/>
</dbReference>
<reference evidence="2 3" key="1">
    <citation type="submission" date="2018-06" db="EMBL/GenBank/DDBJ databases">
        <title>Genomic Encyclopedia of Archaeal and Bacterial Type Strains, Phase II (KMG-II): from individual species to whole genera.</title>
        <authorList>
            <person name="Goeker M."/>
        </authorList>
    </citation>
    <scope>NUCLEOTIDE SEQUENCE [LARGE SCALE GENOMIC DNA]</scope>
    <source>
        <strain evidence="2 3">CFPB 3232</strain>
    </source>
</reference>
<dbReference type="EMBL" id="QLTA01000008">
    <property type="protein sequence ID" value="RAR85040.1"/>
    <property type="molecule type" value="Genomic_DNA"/>
</dbReference>
<gene>
    <name evidence="2" type="ORF">AX018_1008133</name>
</gene>
<proteinExistence type="predicted"/>
<name>A0A328ZF98_9BURK</name>
<evidence type="ECO:0000313" key="3">
    <source>
        <dbReference type="Proteomes" id="UP000248856"/>
    </source>
</evidence>
<dbReference type="GO" id="GO:0003677">
    <property type="term" value="F:DNA binding"/>
    <property type="evidence" value="ECO:0007669"/>
    <property type="project" value="InterPro"/>
</dbReference>
<feature type="domain" description="Transposase IS4-like" evidence="1">
    <location>
        <begin position="1"/>
        <end position="107"/>
    </location>
</feature>
<protein>
    <submittedName>
        <fullName evidence="2">DDE family transposase</fullName>
    </submittedName>
</protein>
<accession>A0A328ZF98</accession>
<evidence type="ECO:0000259" key="1">
    <source>
        <dbReference type="Pfam" id="PF01609"/>
    </source>
</evidence>
<dbReference type="AlphaFoldDB" id="A0A328ZF98"/>
<organism evidence="2 3">
    <name type="scientific">Paracidovorax anthurii</name>
    <dbReference type="NCBI Taxonomy" id="78229"/>
    <lineage>
        <taxon>Bacteria</taxon>
        <taxon>Pseudomonadati</taxon>
        <taxon>Pseudomonadota</taxon>
        <taxon>Betaproteobacteria</taxon>
        <taxon>Burkholderiales</taxon>
        <taxon>Comamonadaceae</taxon>
        <taxon>Paracidovorax</taxon>
    </lineage>
</organism>
<dbReference type="OrthoDB" id="9774608at2"/>
<dbReference type="InterPro" id="IPR002559">
    <property type="entry name" value="Transposase_11"/>
</dbReference>
<dbReference type="PANTHER" id="PTHR35604:SF2">
    <property type="entry name" value="TRANSPOSASE INSH FOR INSERTION SEQUENCE ELEMENT IS5A-RELATED"/>
    <property type="match status" value="1"/>
</dbReference>
<dbReference type="Proteomes" id="UP000248856">
    <property type="component" value="Unassembled WGS sequence"/>
</dbReference>
<sequence>HDGHHFDEVLDMHNTGRAVHADKAYPSRQRQQMLQVLGLVDAMQRRARPGKPLSECQNKRNRRIAKKRAKVEHVFAGIRHLGGKFVRTIGQARATAAMTMMAACYNMKRLASFLQRGVDAFFKPATIKAQVRPQTAKA</sequence>
<feature type="non-terminal residue" evidence="2">
    <location>
        <position position="1"/>
    </location>
</feature>
<comment type="caution">
    <text evidence="2">The sequence shown here is derived from an EMBL/GenBank/DDBJ whole genome shotgun (WGS) entry which is preliminary data.</text>
</comment>
<dbReference type="GO" id="GO:0006313">
    <property type="term" value="P:DNA transposition"/>
    <property type="evidence" value="ECO:0007669"/>
    <property type="project" value="InterPro"/>
</dbReference>
<dbReference type="PANTHER" id="PTHR35604">
    <property type="entry name" value="TRANSPOSASE INSH FOR INSERTION SEQUENCE ELEMENT IS5A-RELATED"/>
    <property type="match status" value="1"/>
</dbReference>
<keyword evidence="3" id="KW-1185">Reference proteome</keyword>
<dbReference type="Pfam" id="PF01609">
    <property type="entry name" value="DDE_Tnp_1"/>
    <property type="match status" value="1"/>
</dbReference>